<evidence type="ECO:0000256" key="5">
    <source>
        <dbReference type="ARBA" id="ARBA00023136"/>
    </source>
</evidence>
<dbReference type="RefSeq" id="WP_377712972.1">
    <property type="nucleotide sequence ID" value="NZ_JBHTJM010000002.1"/>
</dbReference>
<dbReference type="PANTHER" id="PTHR30606">
    <property type="entry name" value="LIPID A BIOSYNTHESIS LAUROYL ACYLTRANSFERASE"/>
    <property type="match status" value="1"/>
</dbReference>
<comment type="caution">
    <text evidence="8">The sequence shown here is derived from an EMBL/GenBank/DDBJ whole genome shotgun (WGS) entry which is preliminary data.</text>
</comment>
<feature type="transmembrane region" description="Helical" evidence="7">
    <location>
        <begin position="5"/>
        <end position="21"/>
    </location>
</feature>
<evidence type="ECO:0000256" key="6">
    <source>
        <dbReference type="ARBA" id="ARBA00023315"/>
    </source>
</evidence>
<dbReference type="Pfam" id="PF03279">
    <property type="entry name" value="Lip_A_acyltrans"/>
    <property type="match status" value="1"/>
</dbReference>
<keyword evidence="7" id="KW-0812">Transmembrane</keyword>
<comment type="subcellular location">
    <subcellularLocation>
        <location evidence="1">Cell inner membrane</location>
    </subcellularLocation>
</comment>
<sequence>MKKTLHFLAYIIGFPILWTISVLPFPIFYLFSDLIFVLVFHIIGYRKKVVYNNIKLVFPDKSDKEILLIRKKFYKHMCDMFLEMIKTMSMSEAEMRKRFQITNIPYIQDLEKRKNIMLMASHYASWEWGIILQRDIEAKAFGVYKRIRNPHFDKLVKNIRAKYNSVLINTKETIPTVLSNHRKGIKAIYGFVSDQSPKLNKALHWVDFMNINVPAFTGAEMLAKKCDLAVCYFKVEKIKRGYYKATYIPLAENPKELDNYEITDLFIKELEKQLIEAPEYYLWTHKRWKHRGKNPNQKATS</sequence>
<reference evidence="9" key="1">
    <citation type="journal article" date="2019" name="Int. J. Syst. Evol. Microbiol.">
        <title>The Global Catalogue of Microorganisms (GCM) 10K type strain sequencing project: providing services to taxonomists for standard genome sequencing and annotation.</title>
        <authorList>
            <consortium name="The Broad Institute Genomics Platform"/>
            <consortium name="The Broad Institute Genome Sequencing Center for Infectious Disease"/>
            <person name="Wu L."/>
            <person name="Ma J."/>
        </authorList>
    </citation>
    <scope>NUCLEOTIDE SEQUENCE [LARGE SCALE GENOMIC DNA]</scope>
    <source>
        <strain evidence="9">CCUG 62114</strain>
    </source>
</reference>
<keyword evidence="9" id="KW-1185">Reference proteome</keyword>
<dbReference type="EMBL" id="JBHTJM010000002">
    <property type="protein sequence ID" value="MFD0962872.1"/>
    <property type="molecule type" value="Genomic_DNA"/>
</dbReference>
<dbReference type="GO" id="GO:0016746">
    <property type="term" value="F:acyltransferase activity"/>
    <property type="evidence" value="ECO:0007669"/>
    <property type="project" value="UniProtKB-KW"/>
</dbReference>
<evidence type="ECO:0000313" key="9">
    <source>
        <dbReference type="Proteomes" id="UP001596997"/>
    </source>
</evidence>
<protein>
    <submittedName>
        <fullName evidence="8">Lysophospholipid acyltransferase family protein</fullName>
    </submittedName>
</protein>
<gene>
    <name evidence="8" type="ORF">ACFQ1O_02515</name>
</gene>
<organism evidence="8 9">
    <name type="scientific">Pseudofulvibacter geojedonensis</name>
    <dbReference type="NCBI Taxonomy" id="1123758"/>
    <lineage>
        <taxon>Bacteria</taxon>
        <taxon>Pseudomonadati</taxon>
        <taxon>Bacteroidota</taxon>
        <taxon>Flavobacteriia</taxon>
        <taxon>Flavobacteriales</taxon>
        <taxon>Flavobacteriaceae</taxon>
        <taxon>Pseudofulvibacter</taxon>
    </lineage>
</organism>
<evidence type="ECO:0000256" key="3">
    <source>
        <dbReference type="ARBA" id="ARBA00022519"/>
    </source>
</evidence>
<keyword evidence="3" id="KW-0997">Cell inner membrane</keyword>
<evidence type="ECO:0000256" key="1">
    <source>
        <dbReference type="ARBA" id="ARBA00004533"/>
    </source>
</evidence>
<keyword evidence="2" id="KW-1003">Cell membrane</keyword>
<dbReference type="PANTHER" id="PTHR30606:SF10">
    <property type="entry name" value="PHOSPHATIDYLINOSITOL MANNOSIDE ACYLTRANSFERASE"/>
    <property type="match status" value="1"/>
</dbReference>
<keyword evidence="7" id="KW-1133">Transmembrane helix</keyword>
<keyword evidence="5 7" id="KW-0472">Membrane</keyword>
<keyword evidence="4" id="KW-0808">Transferase</keyword>
<evidence type="ECO:0000313" key="8">
    <source>
        <dbReference type="EMBL" id="MFD0962872.1"/>
    </source>
</evidence>
<dbReference type="PIRSF" id="PIRSF026649">
    <property type="entry name" value="MsbB"/>
    <property type="match status" value="1"/>
</dbReference>
<evidence type="ECO:0000256" key="2">
    <source>
        <dbReference type="ARBA" id="ARBA00022475"/>
    </source>
</evidence>
<dbReference type="Proteomes" id="UP001596997">
    <property type="component" value="Unassembled WGS sequence"/>
</dbReference>
<keyword evidence="6 8" id="KW-0012">Acyltransferase</keyword>
<dbReference type="InterPro" id="IPR004960">
    <property type="entry name" value="LipA_acyltrans"/>
</dbReference>
<accession>A0ABW3HZS1</accession>
<name>A0ABW3HZS1_9FLAO</name>
<evidence type="ECO:0000256" key="7">
    <source>
        <dbReference type="SAM" id="Phobius"/>
    </source>
</evidence>
<evidence type="ECO:0000256" key="4">
    <source>
        <dbReference type="ARBA" id="ARBA00022679"/>
    </source>
</evidence>
<dbReference type="CDD" id="cd07984">
    <property type="entry name" value="LPLAT_LABLAT-like"/>
    <property type="match status" value="1"/>
</dbReference>
<proteinExistence type="predicted"/>